<evidence type="ECO:0000256" key="2">
    <source>
        <dbReference type="ARBA" id="ARBA00009773"/>
    </source>
</evidence>
<evidence type="ECO:0000256" key="3">
    <source>
        <dbReference type="ARBA" id="ARBA00022692"/>
    </source>
</evidence>
<evidence type="ECO:0000256" key="7">
    <source>
        <dbReference type="SAM" id="Phobius"/>
    </source>
</evidence>
<feature type="transmembrane region" description="Helical" evidence="7">
    <location>
        <begin position="805"/>
        <end position="829"/>
    </location>
</feature>
<evidence type="ECO:0000256" key="4">
    <source>
        <dbReference type="ARBA" id="ARBA00022989"/>
    </source>
</evidence>
<feature type="compositionally biased region" description="Polar residues" evidence="6">
    <location>
        <begin position="594"/>
        <end position="606"/>
    </location>
</feature>
<feature type="region of interest" description="Disordered" evidence="6">
    <location>
        <begin position="77"/>
        <end position="97"/>
    </location>
</feature>
<feature type="compositionally biased region" description="Acidic residues" evidence="6">
    <location>
        <begin position="941"/>
        <end position="950"/>
    </location>
</feature>
<accession>A0A5K1U2X6</accession>
<reference evidence="9" key="2">
    <citation type="submission" date="2016-05" db="EMBL/GenBank/DDBJ databases">
        <authorList>
            <person name="Lavstsen T."/>
            <person name="Jespersen J.S."/>
        </authorList>
    </citation>
    <scope>NUCLEOTIDE SEQUENCE [LARGE SCALE GENOMIC DNA]</scope>
</reference>
<feature type="compositionally biased region" description="Basic and acidic residues" evidence="6">
    <location>
        <begin position="925"/>
        <end position="940"/>
    </location>
</feature>
<feature type="transmembrane region" description="Helical" evidence="7">
    <location>
        <begin position="246"/>
        <end position="273"/>
    </location>
</feature>
<feature type="transmembrane region" description="Helical" evidence="7">
    <location>
        <begin position="862"/>
        <end position="895"/>
    </location>
</feature>
<comment type="subcellular location">
    <subcellularLocation>
        <location evidence="1">Membrane</location>
        <topology evidence="1">Multi-pass membrane protein</topology>
    </subcellularLocation>
</comment>
<dbReference type="Proteomes" id="UP000182142">
    <property type="component" value="Unassembled WGS sequence"/>
</dbReference>
<feature type="transmembrane region" description="Helical" evidence="7">
    <location>
        <begin position="697"/>
        <end position="715"/>
    </location>
</feature>
<dbReference type="PANTHER" id="PTHR21716">
    <property type="entry name" value="TRANSMEMBRANE PROTEIN"/>
    <property type="match status" value="1"/>
</dbReference>
<protein>
    <submittedName>
        <fullName evidence="9">Uncharacterized protein</fullName>
    </submittedName>
</protein>
<feature type="region of interest" description="Disordered" evidence="6">
    <location>
        <begin position="592"/>
        <end position="644"/>
    </location>
</feature>
<evidence type="ECO:0000256" key="5">
    <source>
        <dbReference type="ARBA" id="ARBA00023136"/>
    </source>
</evidence>
<evidence type="ECO:0000313" key="9">
    <source>
        <dbReference type="EMBL" id="SBO27494.1"/>
    </source>
</evidence>
<proteinExistence type="inferred from homology"/>
<name>A0A5K1U2X6_PLAKH</name>
<evidence type="ECO:0000313" key="10">
    <source>
        <dbReference type="Proteomes" id="UP000182128"/>
    </source>
</evidence>
<feature type="region of interest" description="Disordered" evidence="6">
    <location>
        <begin position="903"/>
        <end position="966"/>
    </location>
</feature>
<evidence type="ECO:0000256" key="1">
    <source>
        <dbReference type="ARBA" id="ARBA00004141"/>
    </source>
</evidence>
<dbReference type="InterPro" id="IPR002549">
    <property type="entry name" value="AI-2E-like"/>
</dbReference>
<dbReference type="GO" id="GO:0016020">
    <property type="term" value="C:membrane"/>
    <property type="evidence" value="ECO:0007669"/>
    <property type="project" value="UniProtKB-SubCell"/>
</dbReference>
<evidence type="ECO:0000313" key="8">
    <source>
        <dbReference type="EMBL" id="SBO27396.1"/>
    </source>
</evidence>
<dbReference type="OMA" id="PIIYVPT"/>
<feature type="transmembrane region" description="Helical" evidence="7">
    <location>
        <begin position="721"/>
        <end position="736"/>
    </location>
</feature>
<keyword evidence="3 7" id="KW-0812">Transmembrane</keyword>
<keyword evidence="5 7" id="KW-0472">Membrane</keyword>
<feature type="transmembrane region" description="Helical" evidence="7">
    <location>
        <begin position="362"/>
        <end position="383"/>
    </location>
</feature>
<dbReference type="AlphaFoldDB" id="A0A5K1U2X6"/>
<gene>
    <name evidence="8" type="ORF">PKNA1_C2_1135100</name>
    <name evidence="9" type="ORF">PKNA1_H1_1135100</name>
</gene>
<feature type="transmembrane region" description="Helical" evidence="7">
    <location>
        <begin position="14"/>
        <end position="34"/>
    </location>
</feature>
<feature type="compositionally biased region" description="Basic residues" evidence="6">
    <location>
        <begin position="904"/>
        <end position="916"/>
    </location>
</feature>
<reference evidence="10 11" key="1">
    <citation type="submission" date="2016-05" db="EMBL/GenBank/DDBJ databases">
        <authorList>
            <person name="Sharaf H."/>
        </authorList>
    </citation>
    <scope>NUCLEOTIDE SEQUENCE [LARGE SCALE GENOMIC DNA]</scope>
    <source>
        <strain evidence="10 11">H</strain>
    </source>
</reference>
<sequence>MNKGNLLKDETEKAIVHFIVYLIGVLLVLCVYYNYIILKYYFYSLFWAFIVSIPLHHVKVKLSEVLRKRFLRRKRKTKGGSVKRRESDDVSDTEVDQGVKIPPGEEEQLLQERNPLQSMEARSQFDPCTKKGTVSKYAKCKEPENFDKTKKRSDFITQGNASNKYKKKLQKLLKNVKKELDIYVYLFHLLIKPIYKRGEKGEKKENFTNHLENYEQRNASEIYFFILHRLILFYILREFFFKYKEFLFTIGAFIYFIFFFYKILKAIWIAYFYSQSRKYYTKWCRHLSFDYVYFYKHHMNDLLTVLIIIFSIIIFSAISILFIVNIYGESLYIINSINGYLSANFRNVSRPIGESLSTRPVFAKHIIVAHLLSALPFLQAAIFKNFRKFYHKPGKGDIEDLYELVNLNKVPFLSNKTLASISGHLKRAFDIYNHMYENTFLKNGMRHISACCLPLLLGRLALLVAGPDLSSIKRHIFHLSAEKKDRKFYLPKNGEECSVEACLNELDDSRTSSFSFKKLLRSLSQYIFLFSSRTRDSASEEGSTSVYYSGDGRGHGAARRDVFKTIFGISSGGNSEANERCSAERGEYCGGDTPKTSGWSNPQGEHNNGKLDGWSNPQGEHNNGKLDGWSNPQGEQNKEQPEGWSTPLQHATELYDPQKEKNFKFKEFIGYLNNLFSSIKKIEDVGKLTKHLIFNNSYGLIKIMLFFLLIFFNFFMYTFDAIIQGIIFFTALYYLISSKKSALSYVNDILLVVDPSSIFFYNITMNLKAIITCTLKRVYFYTLYIWLVFSFFEFPIIYVPTLGCIILSLIPIISPEIVILVIVVHLWIIQKRKIMSSLLFAINFFVYLYFTTSIYAEIPHTHAWLVSLSLFLSISTFGSKGLILGPLIGSIPLILHQIAMNKNRSTKGKKRKRKSRAEKSAACTHSEHRSSNSQNRKDVQDEYGEIDPPDGEISTPSVSQKYTPRIKCLHVKRNTKEDPTVDTNVPHTLSQEVSPNGISQMERRKTLLWKNKLSNLYKIIEINKNYIDSYERHMRRSSCRQCMQNFIQNESLNEEHPGSYLDLLQTEENKLALYIYKRDRGNKWDRKNNHNHFSKRERKGRFKHHVPCRRVRRLGSLCDNIQNNISHLFKYITSDS</sequence>
<feature type="transmembrane region" description="Helical" evidence="7">
    <location>
        <begin position="836"/>
        <end position="856"/>
    </location>
</feature>
<comment type="similarity">
    <text evidence="2">Belongs to the autoinducer-2 exporter (AI-2E) (TC 2.A.86) family.</text>
</comment>
<organism evidence="9 11">
    <name type="scientific">Plasmodium knowlesi (strain H)</name>
    <dbReference type="NCBI Taxonomy" id="5851"/>
    <lineage>
        <taxon>Eukaryota</taxon>
        <taxon>Sar</taxon>
        <taxon>Alveolata</taxon>
        <taxon>Apicomplexa</taxon>
        <taxon>Aconoidasida</taxon>
        <taxon>Haemosporida</taxon>
        <taxon>Plasmodiidae</taxon>
        <taxon>Plasmodium</taxon>
        <taxon>Plasmodium (Plasmodium)</taxon>
    </lineage>
</organism>
<dbReference type="EMBL" id="CWHQ02000044">
    <property type="protein sequence ID" value="SBO27396.1"/>
    <property type="molecule type" value="Genomic_DNA"/>
</dbReference>
<feature type="transmembrane region" description="Helical" evidence="7">
    <location>
        <begin position="222"/>
        <end position="240"/>
    </location>
</feature>
<feature type="transmembrane region" description="Helical" evidence="7">
    <location>
        <begin position="778"/>
        <end position="799"/>
    </location>
</feature>
<keyword evidence="4 7" id="KW-1133">Transmembrane helix</keyword>
<dbReference type="EMBL" id="CWHR02000010">
    <property type="protein sequence ID" value="SBO27494.1"/>
    <property type="molecule type" value="Genomic_DNA"/>
</dbReference>
<evidence type="ECO:0000256" key="6">
    <source>
        <dbReference type="SAM" id="MobiDB-lite"/>
    </source>
</evidence>
<dbReference type="Proteomes" id="UP000182128">
    <property type="component" value="Unassembled WGS sequence"/>
</dbReference>
<feature type="transmembrane region" description="Helical" evidence="7">
    <location>
        <begin position="302"/>
        <end position="327"/>
    </location>
</feature>
<evidence type="ECO:0000313" key="11">
    <source>
        <dbReference type="Proteomes" id="UP000182142"/>
    </source>
</evidence>
<dbReference type="PANTHER" id="PTHR21716:SF4">
    <property type="entry name" value="TRANSMEMBRANE PROTEIN 245"/>
    <property type="match status" value="1"/>
</dbReference>